<keyword evidence="2" id="KW-0812">Transmembrane</keyword>
<sequence length="411" mass="45906">MSTPSPIKVLCISMGGERQSYIEKMFSTSTSFRVTFIPGVPSRSIRNKEGLLNAAYKSGILTEDPQTTFLAGKPSSQTSEWDDMDYPSELWKKGKSLNRERSVLACLMAHLNAMKFAVENDYDIILEDNVRMPKDLEGTADSIRSFIASSSTANVRYFGYLGPSDNLSWLYSVHIPSHSLSTPLHSPFPFSEHNVDGGMKGTCLWGAYGYMVDRRAYEVVVGKLREDIGALMWRGKRMKTYKIKPIDKIIPRRTYESGLSVLISNRPFFFRAPMLASKIHRKWDAAFCESTTLQLEKCGMTWDDLALTEAEVESVGRYKECGNWGSTELGDKGDEGGMGIEEREREERKEELRVARKKAVGGASSSSPSKKPSPSMSLISSPVSGLVLLLAVGFGSFVVTVAFVRYRRLKR</sequence>
<keyword evidence="2" id="KW-1133">Transmembrane helix</keyword>
<name>A0A9W7LFT1_9STRA</name>
<evidence type="ECO:0000256" key="2">
    <source>
        <dbReference type="SAM" id="Phobius"/>
    </source>
</evidence>
<feature type="compositionally biased region" description="Low complexity" evidence="1">
    <location>
        <begin position="364"/>
        <end position="376"/>
    </location>
</feature>
<keyword evidence="2" id="KW-0472">Membrane</keyword>
<gene>
    <name evidence="3" type="ORF">TrCOL_g8835</name>
</gene>
<feature type="region of interest" description="Disordered" evidence="1">
    <location>
        <begin position="329"/>
        <end position="376"/>
    </location>
</feature>
<evidence type="ECO:0008006" key="5">
    <source>
        <dbReference type="Google" id="ProtNLM"/>
    </source>
</evidence>
<feature type="transmembrane region" description="Helical" evidence="2">
    <location>
        <begin position="383"/>
        <end position="404"/>
    </location>
</feature>
<evidence type="ECO:0000313" key="4">
    <source>
        <dbReference type="Proteomes" id="UP001165065"/>
    </source>
</evidence>
<keyword evidence="4" id="KW-1185">Reference proteome</keyword>
<proteinExistence type="predicted"/>
<evidence type="ECO:0000313" key="3">
    <source>
        <dbReference type="EMBL" id="GMI48341.1"/>
    </source>
</evidence>
<dbReference type="EMBL" id="BRYA01000386">
    <property type="protein sequence ID" value="GMI48341.1"/>
    <property type="molecule type" value="Genomic_DNA"/>
</dbReference>
<dbReference type="OrthoDB" id="41258at2759"/>
<protein>
    <recommendedName>
        <fullName evidence="5">Glycosyltransferase family 25 protein</fullName>
    </recommendedName>
</protein>
<dbReference type="Proteomes" id="UP001165065">
    <property type="component" value="Unassembled WGS sequence"/>
</dbReference>
<accession>A0A9W7LFT1</accession>
<reference evidence="4" key="1">
    <citation type="journal article" date="2023" name="Commun. Biol.">
        <title>Genome analysis of Parmales, the sister group of diatoms, reveals the evolutionary specialization of diatoms from phago-mixotrophs to photoautotrophs.</title>
        <authorList>
            <person name="Ban H."/>
            <person name="Sato S."/>
            <person name="Yoshikawa S."/>
            <person name="Yamada K."/>
            <person name="Nakamura Y."/>
            <person name="Ichinomiya M."/>
            <person name="Sato N."/>
            <person name="Blanc-Mathieu R."/>
            <person name="Endo H."/>
            <person name="Kuwata A."/>
            <person name="Ogata H."/>
        </authorList>
    </citation>
    <scope>NUCLEOTIDE SEQUENCE [LARGE SCALE GENOMIC DNA]</scope>
</reference>
<evidence type="ECO:0000256" key="1">
    <source>
        <dbReference type="SAM" id="MobiDB-lite"/>
    </source>
</evidence>
<dbReference type="AlphaFoldDB" id="A0A9W7LFT1"/>
<organism evidence="3 4">
    <name type="scientific">Triparma columacea</name>
    <dbReference type="NCBI Taxonomy" id="722753"/>
    <lineage>
        <taxon>Eukaryota</taxon>
        <taxon>Sar</taxon>
        <taxon>Stramenopiles</taxon>
        <taxon>Ochrophyta</taxon>
        <taxon>Bolidophyceae</taxon>
        <taxon>Parmales</taxon>
        <taxon>Triparmaceae</taxon>
        <taxon>Triparma</taxon>
    </lineage>
</organism>
<feature type="compositionally biased region" description="Basic and acidic residues" evidence="1">
    <location>
        <begin position="329"/>
        <end position="354"/>
    </location>
</feature>
<comment type="caution">
    <text evidence="3">The sequence shown here is derived from an EMBL/GenBank/DDBJ whole genome shotgun (WGS) entry which is preliminary data.</text>
</comment>